<accession>A0A1G6R6I8</accession>
<keyword evidence="2" id="KW-0812">Transmembrane</keyword>
<sequence>MSHDGPPPPPPYQPFPTAPPPPAPPGEVFLQSLGETPPPRRTGRLIVALVAAVALVVGAVALPVALLADDPERGPVNLDEVVVAEDLRTDHVTGDQSYPTTPPMGGPHDEVWLDCGVYDVPVRDENVVHDLEHGTVWITYRPGLSDDDVAALTEVLPQNGILSPYDDLPAPVVVTVWGRQLHLDGADDDRLALFLEEYGGGVTAPEQGVTCAGGTPNPTGGTGSSV</sequence>
<keyword evidence="2" id="KW-1133">Transmembrane helix</keyword>
<gene>
    <name evidence="3" type="ORF">SAMN05421872_105172</name>
</gene>
<dbReference type="Proteomes" id="UP000199034">
    <property type="component" value="Unassembled WGS sequence"/>
</dbReference>
<evidence type="ECO:0000256" key="1">
    <source>
        <dbReference type="SAM" id="MobiDB-lite"/>
    </source>
</evidence>
<dbReference type="STRING" id="1045774.SAMN05421872_105172"/>
<keyword evidence="4" id="KW-1185">Reference proteome</keyword>
<proteinExistence type="predicted"/>
<feature type="compositionally biased region" description="Pro residues" evidence="1">
    <location>
        <begin position="1"/>
        <end position="25"/>
    </location>
</feature>
<keyword evidence="2" id="KW-0472">Membrane</keyword>
<name>A0A1G6R6I8_9ACTN</name>
<dbReference type="Pfam" id="PF11303">
    <property type="entry name" value="DUF3105"/>
    <property type="match status" value="1"/>
</dbReference>
<evidence type="ECO:0008006" key="5">
    <source>
        <dbReference type="Google" id="ProtNLM"/>
    </source>
</evidence>
<evidence type="ECO:0000256" key="2">
    <source>
        <dbReference type="SAM" id="Phobius"/>
    </source>
</evidence>
<evidence type="ECO:0000313" key="4">
    <source>
        <dbReference type="Proteomes" id="UP000199034"/>
    </source>
</evidence>
<protein>
    <recommendedName>
        <fullName evidence="5">DUF3105 domain-containing protein</fullName>
    </recommendedName>
</protein>
<dbReference type="EMBL" id="FMZM01000005">
    <property type="protein sequence ID" value="SDD00242.1"/>
    <property type="molecule type" value="Genomic_DNA"/>
</dbReference>
<feature type="transmembrane region" description="Helical" evidence="2">
    <location>
        <begin position="45"/>
        <end position="68"/>
    </location>
</feature>
<evidence type="ECO:0000313" key="3">
    <source>
        <dbReference type="EMBL" id="SDD00242.1"/>
    </source>
</evidence>
<dbReference type="RefSeq" id="WP_090855016.1">
    <property type="nucleotide sequence ID" value="NZ_FMZM01000005.1"/>
</dbReference>
<dbReference type="InterPro" id="IPR021454">
    <property type="entry name" value="DUF3105"/>
</dbReference>
<dbReference type="AlphaFoldDB" id="A0A1G6R6I8"/>
<reference evidence="3 4" key="1">
    <citation type="submission" date="2016-10" db="EMBL/GenBank/DDBJ databases">
        <authorList>
            <person name="de Groot N.N."/>
        </authorList>
    </citation>
    <scope>NUCLEOTIDE SEQUENCE [LARGE SCALE GENOMIC DNA]</scope>
    <source>
        <strain evidence="3 4">CGMCC 4.6858</strain>
    </source>
</reference>
<feature type="region of interest" description="Disordered" evidence="1">
    <location>
        <begin position="1"/>
        <end position="36"/>
    </location>
</feature>
<organism evidence="3 4">
    <name type="scientific">Nocardioides lianchengensis</name>
    <dbReference type="NCBI Taxonomy" id="1045774"/>
    <lineage>
        <taxon>Bacteria</taxon>
        <taxon>Bacillati</taxon>
        <taxon>Actinomycetota</taxon>
        <taxon>Actinomycetes</taxon>
        <taxon>Propionibacteriales</taxon>
        <taxon>Nocardioidaceae</taxon>
        <taxon>Nocardioides</taxon>
    </lineage>
</organism>
<dbReference type="OrthoDB" id="164831at2"/>